<sequence length="355" mass="40207">MSTEITGNLKDMLVDVLSISRAYDTIKYVGLHREFLVHFGPQAAACGEKVEQGSEGVAFWVNIAQRQLQQAIDKERIWSRLTTSESIEVLEKDLAIFGFFVALGRSTQSFLSANGFNTLDDPIEDFIRYLIGGSILYYPQLSSISSYQLYVEVVCEELGWLPFYPGIISTTKQLHMHKNKQECPPNDEVAPQALDVCSHWMESFIKYSTWLESPSNVKAAKFLSKGHKKLVECMEELGMIKDKTLEVNTKESVERQRSTLHSTAKVSDSFNEALKKVEEAMLRLENLLQELYVSKAEFLEASFRAKADSLPQDLVIMDKGARYRDDVGVVQMVQVQKKRNIIEKSLGKLKEIGTV</sequence>
<dbReference type="Proteomes" id="UP000289340">
    <property type="component" value="Chromosome 3"/>
</dbReference>
<dbReference type="GO" id="GO:0005743">
    <property type="term" value="C:mitochondrial inner membrane"/>
    <property type="evidence" value="ECO:0007669"/>
    <property type="project" value="InterPro"/>
</dbReference>
<dbReference type="GO" id="GO:0030003">
    <property type="term" value="P:intracellular monoatomic cation homeostasis"/>
    <property type="evidence" value="ECO:0007669"/>
    <property type="project" value="TreeGrafter"/>
</dbReference>
<comment type="caution">
    <text evidence="2">The sequence shown here is derived from an EMBL/GenBank/DDBJ whole genome shotgun (WGS) entry which is preliminary data.</text>
</comment>
<organism evidence="2 3">
    <name type="scientific">Glycine soja</name>
    <name type="common">Wild soybean</name>
    <dbReference type="NCBI Taxonomy" id="3848"/>
    <lineage>
        <taxon>Eukaryota</taxon>
        <taxon>Viridiplantae</taxon>
        <taxon>Streptophyta</taxon>
        <taxon>Embryophyta</taxon>
        <taxon>Tracheophyta</taxon>
        <taxon>Spermatophyta</taxon>
        <taxon>Magnoliopsida</taxon>
        <taxon>eudicotyledons</taxon>
        <taxon>Gunneridae</taxon>
        <taxon>Pentapetalae</taxon>
        <taxon>rosids</taxon>
        <taxon>fabids</taxon>
        <taxon>Fabales</taxon>
        <taxon>Fabaceae</taxon>
        <taxon>Papilionoideae</taxon>
        <taxon>50 kb inversion clade</taxon>
        <taxon>NPAAA clade</taxon>
        <taxon>indigoferoid/millettioid clade</taxon>
        <taxon>Phaseoleae</taxon>
        <taxon>Glycine</taxon>
        <taxon>Glycine subgen. Soja</taxon>
    </lineage>
</organism>
<proteinExistence type="predicted"/>
<feature type="coiled-coil region" evidence="1">
    <location>
        <begin position="267"/>
        <end position="294"/>
    </location>
</feature>
<keyword evidence="3" id="KW-1185">Reference proteome</keyword>
<accession>A0A445LEG9</accession>
<gene>
    <name evidence="2" type="ORF">D0Y65_007678</name>
</gene>
<dbReference type="InterPro" id="IPR044202">
    <property type="entry name" value="LETM1/MDM38-like"/>
</dbReference>
<reference evidence="2 3" key="1">
    <citation type="submission" date="2018-09" db="EMBL/GenBank/DDBJ databases">
        <title>A high-quality reference genome of wild soybean provides a powerful tool to mine soybean genomes.</title>
        <authorList>
            <person name="Xie M."/>
            <person name="Chung C.Y.L."/>
            <person name="Li M.-W."/>
            <person name="Wong F.-L."/>
            <person name="Chan T.-F."/>
            <person name="Lam H.-M."/>
        </authorList>
    </citation>
    <scope>NUCLEOTIDE SEQUENCE [LARGE SCALE GENOMIC DNA]</scope>
    <source>
        <strain evidence="3">cv. W05</strain>
        <tissue evidence="2">Hypocotyl of etiolated seedlings</tissue>
    </source>
</reference>
<dbReference type="AlphaFoldDB" id="A0A445LEG9"/>
<protein>
    <submittedName>
        <fullName evidence="2">Uncharacterized protein</fullName>
    </submittedName>
</protein>
<keyword evidence="1" id="KW-0175">Coiled coil</keyword>
<dbReference type="EMBL" id="QZWG01000003">
    <property type="protein sequence ID" value="RZC21555.1"/>
    <property type="molecule type" value="Genomic_DNA"/>
</dbReference>
<dbReference type="PANTHER" id="PTHR14009">
    <property type="entry name" value="LEUCINE ZIPPER-EF-HAND CONTAINING TRANSMEMBRANE PROTEIN"/>
    <property type="match status" value="1"/>
</dbReference>
<evidence type="ECO:0000313" key="3">
    <source>
        <dbReference type="Proteomes" id="UP000289340"/>
    </source>
</evidence>
<evidence type="ECO:0000256" key="1">
    <source>
        <dbReference type="SAM" id="Coils"/>
    </source>
</evidence>
<evidence type="ECO:0000313" key="2">
    <source>
        <dbReference type="EMBL" id="RZC21555.1"/>
    </source>
</evidence>
<dbReference type="PANTHER" id="PTHR14009:SF9">
    <property type="entry name" value="LETM1-LIKE PROTEIN"/>
    <property type="match status" value="1"/>
</dbReference>
<name>A0A445LEG9_GLYSO</name>